<keyword evidence="12" id="KW-1185">Reference proteome</keyword>
<evidence type="ECO:0000256" key="7">
    <source>
        <dbReference type="ARBA" id="ARBA00023163"/>
    </source>
</evidence>
<evidence type="ECO:0000313" key="12">
    <source>
        <dbReference type="Proteomes" id="UP001152320"/>
    </source>
</evidence>
<dbReference type="PANTHER" id="PTHR24082">
    <property type="entry name" value="NUCLEAR HORMONE RECEPTOR"/>
    <property type="match status" value="1"/>
</dbReference>
<keyword evidence="4" id="KW-0862">Zinc</keyword>
<evidence type="ECO:0000256" key="3">
    <source>
        <dbReference type="ARBA" id="ARBA00022771"/>
    </source>
</evidence>
<evidence type="ECO:0000313" key="11">
    <source>
        <dbReference type="EMBL" id="KAJ8023712.1"/>
    </source>
</evidence>
<evidence type="ECO:0000256" key="6">
    <source>
        <dbReference type="ARBA" id="ARBA00023125"/>
    </source>
</evidence>
<organism evidence="11 12">
    <name type="scientific">Holothuria leucospilota</name>
    <name type="common">Black long sea cucumber</name>
    <name type="synonym">Mertensiothuria leucospilota</name>
    <dbReference type="NCBI Taxonomy" id="206669"/>
    <lineage>
        <taxon>Eukaryota</taxon>
        <taxon>Metazoa</taxon>
        <taxon>Echinodermata</taxon>
        <taxon>Eleutherozoa</taxon>
        <taxon>Echinozoa</taxon>
        <taxon>Holothuroidea</taxon>
        <taxon>Aspidochirotacea</taxon>
        <taxon>Aspidochirotida</taxon>
        <taxon>Holothuriidae</taxon>
        <taxon>Holothuria</taxon>
    </lineage>
</organism>
<feature type="domain" description="NR LBD" evidence="10">
    <location>
        <begin position="48"/>
        <end position="297"/>
    </location>
</feature>
<dbReference type="SMART" id="SM00430">
    <property type="entry name" value="HOLI"/>
    <property type="match status" value="1"/>
</dbReference>
<dbReference type="GO" id="GO:0008270">
    <property type="term" value="F:zinc ion binding"/>
    <property type="evidence" value="ECO:0007669"/>
    <property type="project" value="UniProtKB-KW"/>
</dbReference>
<dbReference type="AlphaFoldDB" id="A0A9Q0YP03"/>
<dbReference type="SUPFAM" id="SSF48508">
    <property type="entry name" value="Nuclear receptor ligand-binding domain"/>
    <property type="match status" value="1"/>
</dbReference>
<evidence type="ECO:0000256" key="4">
    <source>
        <dbReference type="ARBA" id="ARBA00022833"/>
    </source>
</evidence>
<keyword evidence="2" id="KW-0479">Metal-binding</keyword>
<dbReference type="GO" id="GO:0000978">
    <property type="term" value="F:RNA polymerase II cis-regulatory region sequence-specific DNA binding"/>
    <property type="evidence" value="ECO:0007669"/>
    <property type="project" value="TreeGrafter"/>
</dbReference>
<keyword evidence="5" id="KW-0805">Transcription regulation</keyword>
<dbReference type="InterPro" id="IPR035500">
    <property type="entry name" value="NHR-like_dom_sf"/>
</dbReference>
<evidence type="ECO:0000259" key="10">
    <source>
        <dbReference type="PROSITE" id="PS51843"/>
    </source>
</evidence>
<feature type="region of interest" description="Disordered" evidence="9">
    <location>
        <begin position="342"/>
        <end position="364"/>
    </location>
</feature>
<protein>
    <submittedName>
        <fullName evidence="11">Nuclear receptor subfamily 1 group D member 2</fullName>
    </submittedName>
</protein>
<dbReference type="CDD" id="cd06929">
    <property type="entry name" value="NR_LBD_F1"/>
    <property type="match status" value="1"/>
</dbReference>
<dbReference type="PRINTS" id="PR00546">
    <property type="entry name" value="THYROIDHORMR"/>
</dbReference>
<dbReference type="GO" id="GO:0004879">
    <property type="term" value="F:nuclear receptor activity"/>
    <property type="evidence" value="ECO:0007669"/>
    <property type="project" value="InterPro"/>
</dbReference>
<dbReference type="GO" id="GO:0045944">
    <property type="term" value="P:positive regulation of transcription by RNA polymerase II"/>
    <property type="evidence" value="ECO:0007669"/>
    <property type="project" value="TreeGrafter"/>
</dbReference>
<keyword evidence="8 11" id="KW-0675">Receptor</keyword>
<dbReference type="InterPro" id="IPR000536">
    <property type="entry name" value="Nucl_hrmn_rcpt_lig-bd"/>
</dbReference>
<dbReference type="PANTHER" id="PTHR24082:SF473">
    <property type="entry name" value="ECDYSONE-INDUCED PROTEIN 75B, ISOFORM B"/>
    <property type="match status" value="1"/>
</dbReference>
<dbReference type="Proteomes" id="UP001152320">
    <property type="component" value="Chromosome 19"/>
</dbReference>
<comment type="similarity">
    <text evidence="1">Belongs to the nuclear hormone receptor family. NR1 subfamily.</text>
</comment>
<gene>
    <name evidence="11" type="ORF">HOLleu_36227</name>
</gene>
<dbReference type="GO" id="GO:0030154">
    <property type="term" value="P:cell differentiation"/>
    <property type="evidence" value="ECO:0007669"/>
    <property type="project" value="TreeGrafter"/>
</dbReference>
<evidence type="ECO:0000256" key="5">
    <source>
        <dbReference type="ARBA" id="ARBA00023015"/>
    </source>
</evidence>
<comment type="caution">
    <text evidence="11">The sequence shown here is derived from an EMBL/GenBank/DDBJ whole genome shotgun (WGS) entry which is preliminary data.</text>
</comment>
<dbReference type="PROSITE" id="PS51843">
    <property type="entry name" value="NR_LBD"/>
    <property type="match status" value="1"/>
</dbReference>
<dbReference type="GO" id="GO:0009755">
    <property type="term" value="P:hormone-mediated signaling pathway"/>
    <property type="evidence" value="ECO:0007669"/>
    <property type="project" value="TreeGrafter"/>
</dbReference>
<dbReference type="InterPro" id="IPR001728">
    <property type="entry name" value="ThyrH_rcpt"/>
</dbReference>
<dbReference type="InterPro" id="IPR001723">
    <property type="entry name" value="Nuclear_hrmn_rcpt"/>
</dbReference>
<dbReference type="Pfam" id="PF00104">
    <property type="entry name" value="Hormone_recep"/>
    <property type="match status" value="1"/>
</dbReference>
<dbReference type="OrthoDB" id="5771769at2759"/>
<evidence type="ECO:0000256" key="2">
    <source>
        <dbReference type="ARBA" id="ARBA00022723"/>
    </source>
</evidence>
<evidence type="ECO:0000256" key="8">
    <source>
        <dbReference type="ARBA" id="ARBA00023170"/>
    </source>
</evidence>
<evidence type="ECO:0000256" key="1">
    <source>
        <dbReference type="ARBA" id="ARBA00008092"/>
    </source>
</evidence>
<keyword evidence="7" id="KW-0804">Transcription</keyword>
<keyword evidence="3" id="KW-0863">Zinc-finger</keyword>
<proteinExistence type="inferred from homology"/>
<dbReference type="Gene3D" id="1.10.565.10">
    <property type="entry name" value="Retinoid X Receptor"/>
    <property type="match status" value="1"/>
</dbReference>
<feature type="compositionally biased region" description="Low complexity" evidence="9">
    <location>
        <begin position="342"/>
        <end position="360"/>
    </location>
</feature>
<dbReference type="GO" id="GO:0000122">
    <property type="term" value="P:negative regulation of transcription by RNA polymerase II"/>
    <property type="evidence" value="ECO:0007669"/>
    <property type="project" value="TreeGrafter"/>
</dbReference>
<reference evidence="11" key="1">
    <citation type="submission" date="2021-10" db="EMBL/GenBank/DDBJ databases">
        <title>Tropical sea cucumber genome reveals ecological adaptation and Cuvierian tubules defense mechanism.</title>
        <authorList>
            <person name="Chen T."/>
        </authorList>
    </citation>
    <scope>NUCLEOTIDE SEQUENCE</scope>
    <source>
        <strain evidence="11">Nanhai2018</strain>
        <tissue evidence="11">Muscle</tissue>
    </source>
</reference>
<sequence>MSKEAVRIGRIPNKQKETEFVDIEPYVVEDIKVLDEPDILKDVVIDEDTEKLILTAGDAHKNTAKFYPELSDFLSGKRKRRDFDDSPISEIEAAINGMNGRELWSNVVSEALAMYIKRIVTFCKQIPGFTSLSQHDQMILVKAGFFEILTVQDTIELILYNAFLLDKGLKITKGDMQKFMPPELQLALFQFADRLHGRLRLNSTELALLSAVVLFSDDRENLNDQEAVAKTQTKYLHALRMQLLKNHRKDPLMFAKVLLTLPILRTVDDLHNQFIMQLKIGVGDSNTLPMPQLYKEVYDLPSKTIPNHSSGGELNNLQQNTSSKVATSLPCLKAKEEVKEFSSCQKSSSSTSSPSSASSSKLTALHHGSSSQFFSGEMPFGHHSASHSVGFDHTPHTDMGFRHHPGMGMGFRPGTSSGTVACKQGVSYSMPYKHNSHSGAYRHQLPSDDNHICSHMNSGSSIPRPIGSWSPELEREFHLMNHNIKKEPDYDTPCM</sequence>
<dbReference type="PRINTS" id="PR00398">
    <property type="entry name" value="STRDHORMONER"/>
</dbReference>
<dbReference type="InterPro" id="IPR050234">
    <property type="entry name" value="Nuclear_hormone_rcpt_NR1"/>
</dbReference>
<accession>A0A9Q0YP03</accession>
<dbReference type="EMBL" id="JAIZAY010000019">
    <property type="protein sequence ID" value="KAJ8023712.1"/>
    <property type="molecule type" value="Genomic_DNA"/>
</dbReference>
<evidence type="ECO:0000256" key="9">
    <source>
        <dbReference type="SAM" id="MobiDB-lite"/>
    </source>
</evidence>
<name>A0A9Q0YP03_HOLLE</name>
<keyword evidence="6" id="KW-0238">DNA-binding</keyword>